<evidence type="ECO:0008006" key="3">
    <source>
        <dbReference type="Google" id="ProtNLM"/>
    </source>
</evidence>
<dbReference type="InterPro" id="IPR011009">
    <property type="entry name" value="Kinase-like_dom_sf"/>
</dbReference>
<dbReference type="SUPFAM" id="SSF56112">
    <property type="entry name" value="Protein kinase-like (PK-like)"/>
    <property type="match status" value="1"/>
</dbReference>
<organism evidence="2">
    <name type="scientific">viral metagenome</name>
    <dbReference type="NCBI Taxonomy" id="1070528"/>
    <lineage>
        <taxon>unclassified sequences</taxon>
        <taxon>metagenomes</taxon>
        <taxon>organismal metagenomes</taxon>
    </lineage>
</organism>
<evidence type="ECO:0000313" key="2">
    <source>
        <dbReference type="EMBL" id="QHU04545.1"/>
    </source>
</evidence>
<dbReference type="Gene3D" id="1.10.510.10">
    <property type="entry name" value="Transferase(Phosphotransferase) domain 1"/>
    <property type="match status" value="1"/>
</dbReference>
<accession>A0A6C0JFF2</accession>
<feature type="region of interest" description="Disordered" evidence="1">
    <location>
        <begin position="214"/>
        <end position="277"/>
    </location>
</feature>
<reference evidence="2" key="1">
    <citation type="journal article" date="2020" name="Nature">
        <title>Giant virus diversity and host interactions through global metagenomics.</title>
        <authorList>
            <person name="Schulz F."/>
            <person name="Roux S."/>
            <person name="Paez-Espino D."/>
            <person name="Jungbluth S."/>
            <person name="Walsh D.A."/>
            <person name="Denef V.J."/>
            <person name="McMahon K.D."/>
            <person name="Konstantinidis K.T."/>
            <person name="Eloe-Fadrosh E.A."/>
            <person name="Kyrpides N.C."/>
            <person name="Woyke T."/>
        </authorList>
    </citation>
    <scope>NUCLEOTIDE SEQUENCE</scope>
    <source>
        <strain evidence="2">GVMAG-M-3300027708-51</strain>
    </source>
</reference>
<protein>
    <recommendedName>
        <fullName evidence="3">Protein kinase domain-containing protein</fullName>
    </recommendedName>
</protein>
<feature type="compositionally biased region" description="Acidic residues" evidence="1">
    <location>
        <begin position="244"/>
        <end position="277"/>
    </location>
</feature>
<dbReference type="EMBL" id="MN740401">
    <property type="protein sequence ID" value="QHU04545.1"/>
    <property type="molecule type" value="Genomic_DNA"/>
</dbReference>
<dbReference type="AlphaFoldDB" id="A0A6C0JFF2"/>
<proteinExistence type="predicted"/>
<name>A0A6C0JFF2_9ZZZZ</name>
<evidence type="ECO:0000256" key="1">
    <source>
        <dbReference type="SAM" id="MobiDB-lite"/>
    </source>
</evidence>
<sequence length="527" mass="59189">MVKELRTQSVDMKLHRSPKIQGTSWGLTHVQPFFPPLETLFKTERLSNLSEYGVKLPEEVETVVDETHVKTTKGRVLPVHRKTTMVLSPYKTMKGSYAVPSLPKPAEVAKEMEEQTQSPYTAGYVGAMTSVALSLTGCAHFPKVYGVYTALATKHELNISDDYEDLCDRKWFSDQIGKTFDLRLREGDGEGGFTHTRGRRSAVDLEDAAIELETTDLDAAHVETPTAGSVVEEYEIESSHSSEESSDSEEDVYEIESCDCGTESDEEGSEEEDDDEPFAWATFKDVPVITTVMEPCEGTFYDLLKTSTDPAHHTAWVAQIVFALAYAQRSYGFVHNDLHGNNVMFVSTNEPTLFYNVGGTCYAVPTYGKLLKIIDFDRAGVSVKLQGMKEPRLFLSSQFKPDEEAGGQYNCEPFYDQAYPRVPMNPSFDLARFASSVFWDMFPKGPDAATESPLRDIFLAWTTLPDGTSVMFRAKRDNHDRYHGFGLYKAIARYCKDTAVPRRELSKFKQFQVPRIPAGQHFLLIEG</sequence>